<dbReference type="AlphaFoldDB" id="A0AAN7Q981"/>
<evidence type="ECO:0000256" key="5">
    <source>
        <dbReference type="ARBA" id="ARBA00023180"/>
    </source>
</evidence>
<name>A0AAN7Q981_9COLE</name>
<sequence length="232" mass="26310">MNFSGLFVLVILQSVCVLADNKLKVSIYYEVLCPDSYQFLTQQFCPVYKKIGSSLNVHLVPYGRATHKFIDNEWIFTCQHGPDECWGNKIQACGINEVEEQDAKIEFMCCIMNNYQQAATTTQLNYCVHHLNTTSKSVLNCTGSSLGTNLLVSYGNETHALNHLSFIPTIIFNDNLTQSLDIQSSILHNFYDTTVKYLNDTSETNNSFLVSSRLSVTLLPTLLLFTYQFLMH</sequence>
<dbReference type="GO" id="GO:0005576">
    <property type="term" value="C:extracellular region"/>
    <property type="evidence" value="ECO:0007669"/>
    <property type="project" value="UniProtKB-SubCell"/>
</dbReference>
<keyword evidence="3" id="KW-0964">Secreted</keyword>
<organism evidence="7 8">
    <name type="scientific">Aquatica leii</name>
    <dbReference type="NCBI Taxonomy" id="1421715"/>
    <lineage>
        <taxon>Eukaryota</taxon>
        <taxon>Metazoa</taxon>
        <taxon>Ecdysozoa</taxon>
        <taxon>Arthropoda</taxon>
        <taxon>Hexapoda</taxon>
        <taxon>Insecta</taxon>
        <taxon>Pterygota</taxon>
        <taxon>Neoptera</taxon>
        <taxon>Endopterygota</taxon>
        <taxon>Coleoptera</taxon>
        <taxon>Polyphaga</taxon>
        <taxon>Elateriformia</taxon>
        <taxon>Elateroidea</taxon>
        <taxon>Lampyridae</taxon>
        <taxon>Luciolinae</taxon>
        <taxon>Aquatica</taxon>
    </lineage>
</organism>
<comment type="caution">
    <text evidence="7">The sequence shown here is derived from an EMBL/GenBank/DDBJ whole genome shotgun (WGS) entry which is preliminary data.</text>
</comment>
<evidence type="ECO:0000256" key="2">
    <source>
        <dbReference type="ARBA" id="ARBA00005679"/>
    </source>
</evidence>
<protein>
    <recommendedName>
        <fullName evidence="9">Gamma-interferon-inducible lysosomal thiol reductase</fullName>
    </recommendedName>
</protein>
<dbReference type="InterPro" id="IPR004911">
    <property type="entry name" value="Interferon-induced_GILT"/>
</dbReference>
<evidence type="ECO:0000256" key="3">
    <source>
        <dbReference type="ARBA" id="ARBA00022525"/>
    </source>
</evidence>
<keyword evidence="8" id="KW-1185">Reference proteome</keyword>
<evidence type="ECO:0008006" key="9">
    <source>
        <dbReference type="Google" id="ProtNLM"/>
    </source>
</evidence>
<proteinExistence type="inferred from homology"/>
<dbReference type="PANTHER" id="PTHR13234:SF8">
    <property type="entry name" value="GAMMA-INTERFERON-INDUCIBLE LYSOSOMAL THIOL REDUCTASE"/>
    <property type="match status" value="1"/>
</dbReference>
<dbReference type="EMBL" id="JARPUR010000002">
    <property type="protein sequence ID" value="KAK4883625.1"/>
    <property type="molecule type" value="Genomic_DNA"/>
</dbReference>
<gene>
    <name evidence="7" type="ORF">RN001_006944</name>
</gene>
<keyword evidence="5" id="KW-0325">Glycoprotein</keyword>
<evidence type="ECO:0000313" key="8">
    <source>
        <dbReference type="Proteomes" id="UP001353858"/>
    </source>
</evidence>
<evidence type="ECO:0000256" key="6">
    <source>
        <dbReference type="SAM" id="SignalP"/>
    </source>
</evidence>
<feature type="signal peptide" evidence="6">
    <location>
        <begin position="1"/>
        <end position="19"/>
    </location>
</feature>
<keyword evidence="4 6" id="KW-0732">Signal</keyword>
<reference evidence="8" key="1">
    <citation type="submission" date="2023-01" db="EMBL/GenBank/DDBJ databases">
        <title>Key to firefly adult light organ development and bioluminescence: homeobox transcription factors regulate luciferase expression and transportation to peroxisome.</title>
        <authorList>
            <person name="Fu X."/>
        </authorList>
    </citation>
    <scope>NUCLEOTIDE SEQUENCE [LARGE SCALE GENOMIC DNA]</scope>
</reference>
<accession>A0AAN7Q981</accession>
<feature type="chain" id="PRO_5042870609" description="Gamma-interferon-inducible lysosomal thiol reductase" evidence="6">
    <location>
        <begin position="20"/>
        <end position="232"/>
    </location>
</feature>
<comment type="subcellular location">
    <subcellularLocation>
        <location evidence="1">Secreted</location>
    </subcellularLocation>
</comment>
<comment type="similarity">
    <text evidence="2">Belongs to the GILT family.</text>
</comment>
<dbReference type="Proteomes" id="UP001353858">
    <property type="component" value="Unassembled WGS sequence"/>
</dbReference>
<evidence type="ECO:0000256" key="4">
    <source>
        <dbReference type="ARBA" id="ARBA00022729"/>
    </source>
</evidence>
<dbReference type="PANTHER" id="PTHR13234">
    <property type="entry name" value="GAMMA-INTERFERON INDUCIBLE LYSOSOMAL THIOL REDUCTASE GILT"/>
    <property type="match status" value="1"/>
</dbReference>
<evidence type="ECO:0000256" key="1">
    <source>
        <dbReference type="ARBA" id="ARBA00004613"/>
    </source>
</evidence>
<dbReference type="GO" id="GO:0016671">
    <property type="term" value="F:oxidoreductase activity, acting on a sulfur group of donors, disulfide as acceptor"/>
    <property type="evidence" value="ECO:0007669"/>
    <property type="project" value="InterPro"/>
</dbReference>
<dbReference type="Pfam" id="PF03227">
    <property type="entry name" value="GILT"/>
    <property type="match status" value="1"/>
</dbReference>
<evidence type="ECO:0000313" key="7">
    <source>
        <dbReference type="EMBL" id="KAK4883625.1"/>
    </source>
</evidence>